<reference evidence="2 3" key="1">
    <citation type="journal article" date="2006" name="Appl. Environ. Microbiol.">
        <title>Genome sequence of the chemolithoautotrophic nitrite-oxidizing bacterium Nitrobacter winogradskyi Nb-255.</title>
        <authorList>
            <person name="Starkenburg S.R."/>
            <person name="Chain P.S."/>
            <person name="Sayavedra-Soto L.A."/>
            <person name="Hauser L."/>
            <person name="Land M.L."/>
            <person name="Larimer F.W."/>
            <person name="Malfatti S.A."/>
            <person name="Klotz M.G."/>
            <person name="Bottomley P.J."/>
            <person name="Arp D.J."/>
            <person name="Hickey W.J."/>
        </authorList>
    </citation>
    <scope>NUCLEOTIDE SEQUENCE [LARGE SCALE GENOMIC DNA]</scope>
    <source>
        <strain evidence="3">ATCC 25391 / DSM 10237 / CIP 104748 / NCIMB 11846 / Nb-255</strain>
    </source>
</reference>
<keyword evidence="1" id="KW-0175">Coiled coil</keyword>
<organism evidence="2 3">
    <name type="scientific">Nitrobacter winogradskyi (strain ATCC 25391 / DSM 10237 / CIP 104748 / NCIMB 11846 / Nb-255)</name>
    <dbReference type="NCBI Taxonomy" id="323098"/>
    <lineage>
        <taxon>Bacteria</taxon>
        <taxon>Pseudomonadati</taxon>
        <taxon>Pseudomonadota</taxon>
        <taxon>Alphaproteobacteria</taxon>
        <taxon>Hyphomicrobiales</taxon>
        <taxon>Nitrobacteraceae</taxon>
        <taxon>Nitrobacter</taxon>
    </lineage>
</organism>
<evidence type="ECO:0000313" key="2">
    <source>
        <dbReference type="EMBL" id="ABA04800.1"/>
    </source>
</evidence>
<accession>Q3SSE1</accession>
<protein>
    <submittedName>
        <fullName evidence="2">Uncharacterized protein</fullName>
    </submittedName>
</protein>
<gene>
    <name evidence="2" type="ordered locus">Nwi_1539</name>
</gene>
<dbReference type="OrthoDB" id="9860197at2"/>
<dbReference type="AlphaFoldDB" id="Q3SSE1"/>
<keyword evidence="3" id="KW-1185">Reference proteome</keyword>
<evidence type="ECO:0000256" key="1">
    <source>
        <dbReference type="SAM" id="Coils"/>
    </source>
</evidence>
<proteinExistence type="predicted"/>
<dbReference type="STRING" id="323098.Nwi_1539"/>
<sequence>MSIKIIAYLVAAALIASASLYLANLYQKAGAFDVLSAEHHTLEVRYGCDKRPAISERKLPACLIARGLDAEKAHREEIERQRNEAARAQAKLDADKLAAERAQQSENAIIKAAPASDDGPVPKVLLDAWTRERGRLGISK</sequence>
<dbReference type="RefSeq" id="WP_011314806.1">
    <property type="nucleotide sequence ID" value="NC_007406.1"/>
</dbReference>
<dbReference type="EMBL" id="CP000115">
    <property type="protein sequence ID" value="ABA04800.1"/>
    <property type="molecule type" value="Genomic_DNA"/>
</dbReference>
<evidence type="ECO:0000313" key="3">
    <source>
        <dbReference type="Proteomes" id="UP000002531"/>
    </source>
</evidence>
<dbReference type="HOGENOM" id="CLU_1833078_0_0_5"/>
<dbReference type="KEGG" id="nwi:Nwi_1539"/>
<name>Q3SSE1_NITWN</name>
<feature type="coiled-coil region" evidence="1">
    <location>
        <begin position="68"/>
        <end position="107"/>
    </location>
</feature>
<dbReference type="Proteomes" id="UP000002531">
    <property type="component" value="Chromosome"/>
</dbReference>